<evidence type="ECO:0000313" key="1">
    <source>
        <dbReference type="EMBL" id="KAG0456753.1"/>
    </source>
</evidence>
<gene>
    <name evidence="1" type="ORF">HPP92_024541</name>
</gene>
<dbReference type="Proteomes" id="UP000639772">
    <property type="component" value="Chromosome 13"/>
</dbReference>
<comment type="caution">
    <text evidence="1">The sequence shown here is derived from an EMBL/GenBank/DDBJ whole genome shotgun (WGS) entry which is preliminary data.</text>
</comment>
<evidence type="ECO:0000313" key="2">
    <source>
        <dbReference type="Proteomes" id="UP000639772"/>
    </source>
</evidence>
<name>A0A835PT01_VANPL</name>
<dbReference type="EMBL" id="JADCNM010000013">
    <property type="protein sequence ID" value="KAG0456753.1"/>
    <property type="molecule type" value="Genomic_DNA"/>
</dbReference>
<accession>A0A835PT01</accession>
<reference evidence="1 2" key="1">
    <citation type="journal article" date="2020" name="Nat. Food">
        <title>A phased Vanilla planifolia genome enables genetic improvement of flavour and production.</title>
        <authorList>
            <person name="Hasing T."/>
            <person name="Tang H."/>
            <person name="Brym M."/>
            <person name="Khazi F."/>
            <person name="Huang T."/>
            <person name="Chambers A.H."/>
        </authorList>
    </citation>
    <scope>NUCLEOTIDE SEQUENCE [LARGE SCALE GENOMIC DNA]</scope>
    <source>
        <tissue evidence="1">Leaf</tissue>
    </source>
</reference>
<sequence length="143" mass="16640">MSVHRELNDVKAIFELEIIRLFKVKLSNISTLGTRSLYKGELKSKICPQGYMKRWYVKRGVGKVLRRRLEMQLRRRDVEKWMIHRQLPEVLQRMRRLPMLAAFCCSSFLEEVSLREGFLCEGLANGAAEASFLCLHTFSGVCS</sequence>
<dbReference type="AlphaFoldDB" id="A0A835PT01"/>
<proteinExistence type="predicted"/>
<organism evidence="1 2">
    <name type="scientific">Vanilla planifolia</name>
    <name type="common">Vanilla</name>
    <dbReference type="NCBI Taxonomy" id="51239"/>
    <lineage>
        <taxon>Eukaryota</taxon>
        <taxon>Viridiplantae</taxon>
        <taxon>Streptophyta</taxon>
        <taxon>Embryophyta</taxon>
        <taxon>Tracheophyta</taxon>
        <taxon>Spermatophyta</taxon>
        <taxon>Magnoliopsida</taxon>
        <taxon>Liliopsida</taxon>
        <taxon>Asparagales</taxon>
        <taxon>Orchidaceae</taxon>
        <taxon>Vanilloideae</taxon>
        <taxon>Vanilleae</taxon>
        <taxon>Vanilla</taxon>
    </lineage>
</organism>
<protein>
    <submittedName>
        <fullName evidence="1">Uncharacterized protein</fullName>
    </submittedName>
</protein>